<keyword evidence="5 7" id="KW-0472">Membrane</keyword>
<name>A0A5M8NWE6_9BACT</name>
<keyword evidence="10" id="KW-0675">Receptor</keyword>
<keyword evidence="6 7" id="KW-0998">Cell outer membrane</keyword>
<dbReference type="InterPro" id="IPR012910">
    <property type="entry name" value="Plug_dom"/>
</dbReference>
<organism evidence="10 11">
    <name type="scientific">Candidatus Ordinivivax streblomastigis</name>
    <dbReference type="NCBI Taxonomy" id="2540710"/>
    <lineage>
        <taxon>Bacteria</taxon>
        <taxon>Pseudomonadati</taxon>
        <taxon>Bacteroidota</taxon>
        <taxon>Bacteroidia</taxon>
        <taxon>Bacteroidales</taxon>
        <taxon>Candidatus Ordinivivax</taxon>
    </lineage>
</organism>
<dbReference type="AlphaFoldDB" id="A0A5M8NWE6"/>
<comment type="caution">
    <text evidence="10">The sequence shown here is derived from an EMBL/GenBank/DDBJ whole genome shotgun (WGS) entry which is preliminary data.</text>
</comment>
<keyword evidence="2 7" id="KW-0813">Transport</keyword>
<dbReference type="Gene3D" id="2.170.130.10">
    <property type="entry name" value="TonB-dependent receptor, plug domain"/>
    <property type="match status" value="1"/>
</dbReference>
<dbReference type="PROSITE" id="PS52016">
    <property type="entry name" value="TONB_DEPENDENT_REC_3"/>
    <property type="match status" value="1"/>
</dbReference>
<evidence type="ECO:0000256" key="1">
    <source>
        <dbReference type="ARBA" id="ARBA00004571"/>
    </source>
</evidence>
<evidence type="ECO:0000313" key="11">
    <source>
        <dbReference type="Proteomes" id="UP000324575"/>
    </source>
</evidence>
<evidence type="ECO:0000313" key="10">
    <source>
        <dbReference type="EMBL" id="KAA6300668.1"/>
    </source>
</evidence>
<protein>
    <submittedName>
        <fullName evidence="10">TonB-dependent receptor SusC</fullName>
    </submittedName>
</protein>
<dbReference type="Pfam" id="PF13715">
    <property type="entry name" value="CarbopepD_reg_2"/>
    <property type="match status" value="1"/>
</dbReference>
<dbReference type="SUPFAM" id="SSF56935">
    <property type="entry name" value="Porins"/>
    <property type="match status" value="1"/>
</dbReference>
<dbReference type="NCBIfam" id="TIGR04057">
    <property type="entry name" value="SusC_RagA_signa"/>
    <property type="match status" value="1"/>
</dbReference>
<proteinExistence type="inferred from homology"/>
<dbReference type="FunFam" id="2.60.40.1120:FF:000003">
    <property type="entry name" value="Outer membrane protein Omp121"/>
    <property type="match status" value="1"/>
</dbReference>
<evidence type="ECO:0000256" key="8">
    <source>
        <dbReference type="SAM" id="SignalP"/>
    </source>
</evidence>
<dbReference type="InterPro" id="IPR037066">
    <property type="entry name" value="Plug_dom_sf"/>
</dbReference>
<keyword evidence="8" id="KW-0732">Signal</keyword>
<accession>A0A5M8NWE6</accession>
<gene>
    <name evidence="10" type="ORF">EZS26_003188</name>
</gene>
<comment type="subcellular location">
    <subcellularLocation>
        <location evidence="1 7">Cell outer membrane</location>
        <topology evidence="1 7">Multi-pass membrane protein</topology>
    </subcellularLocation>
</comment>
<evidence type="ECO:0000256" key="4">
    <source>
        <dbReference type="ARBA" id="ARBA00022692"/>
    </source>
</evidence>
<reference evidence="10 11" key="1">
    <citation type="submission" date="2019-03" db="EMBL/GenBank/DDBJ databases">
        <title>Single cell metagenomics reveals metabolic interactions within the superorganism composed of flagellate Streblomastix strix and complex community of Bacteroidetes bacteria on its surface.</title>
        <authorList>
            <person name="Treitli S.C."/>
            <person name="Kolisko M."/>
            <person name="Husnik F."/>
            <person name="Keeling P."/>
            <person name="Hampl V."/>
        </authorList>
    </citation>
    <scope>NUCLEOTIDE SEQUENCE [LARGE SCALE GENOMIC DNA]</scope>
    <source>
        <strain evidence="10">St1</strain>
    </source>
</reference>
<comment type="similarity">
    <text evidence="7">Belongs to the TonB-dependent receptor family.</text>
</comment>
<dbReference type="NCBIfam" id="TIGR04056">
    <property type="entry name" value="OMP_RagA_SusC"/>
    <property type="match status" value="1"/>
</dbReference>
<evidence type="ECO:0000256" key="6">
    <source>
        <dbReference type="ARBA" id="ARBA00023237"/>
    </source>
</evidence>
<keyword evidence="4 7" id="KW-0812">Transmembrane</keyword>
<dbReference type="InterPro" id="IPR023997">
    <property type="entry name" value="TonB-dep_OMP_SusC/RagA_CS"/>
</dbReference>
<dbReference type="EMBL" id="SNRX01000057">
    <property type="protein sequence ID" value="KAA6300668.1"/>
    <property type="molecule type" value="Genomic_DNA"/>
</dbReference>
<evidence type="ECO:0000256" key="7">
    <source>
        <dbReference type="PROSITE-ProRule" id="PRU01360"/>
    </source>
</evidence>
<feature type="chain" id="PRO_5024320806" evidence="8">
    <location>
        <begin position="21"/>
        <end position="1003"/>
    </location>
</feature>
<keyword evidence="3 7" id="KW-1134">Transmembrane beta strand</keyword>
<dbReference type="SUPFAM" id="SSF49464">
    <property type="entry name" value="Carboxypeptidase regulatory domain-like"/>
    <property type="match status" value="1"/>
</dbReference>
<dbReference type="Proteomes" id="UP000324575">
    <property type="component" value="Unassembled WGS sequence"/>
</dbReference>
<evidence type="ECO:0000256" key="2">
    <source>
        <dbReference type="ARBA" id="ARBA00022448"/>
    </source>
</evidence>
<dbReference type="InterPro" id="IPR036942">
    <property type="entry name" value="Beta-barrel_TonB_sf"/>
</dbReference>
<sequence>MNRQWNLLVCLCLCSAMGYAQNNNVRVSGTVVDNKDEPLIGVSLAVKGTSTGTVTDVDGQFSLSVAQGAILTVSYIGYSTQEITVGNQTHLSIQLVEDTKTLDELVVVGYGVQKRSDITGSVASVPKDRLSNLPVNNVMQAIQGVAAGVNVTQSSSIPGDAPRTLVRGRGSVNLSTEPYYVVDGIPLSKDFSINDISPNDIASVEILKDPSAVAIYGVDGANGVVLITTKRGLTAKPTIRYSGYAGIENIAHVFKPGSTDQLLERYAEYARIQQIPLQYSPLRNQFEKEQYDKGIVSDWLDAVTNTGITQNHDISVTGGNESARYFMSGALMDQKGVVEGYNYKRYSFRVNLDVNPTKYLTLGTSTYFVYHNRDGGRANLLNAAAMSPYGRMYEEDGSLTRYPMYSESLWANPLIPTQKDIQRRQKSLSLNGYAELDFGKVANALSGLKYKLNASYNYMPRQQSEYEGKAVFNENGWGKMYREESENYIIENILSYSKDFGSHHFDLTGLYSAQSKFYWSQTSEASVFPTDEYLWWNLDAATTEVADSYADKMNKVSQMGRFNYNYASRYLFTFTVRRDGSSVFGANNKYATFPSFALGWNVANEDFMQPYNKTLNNLKLRLSYGASGNGNLSVYQTGSTLGSSSLAVNGQSLTTLKVASRMGNNDLRWEKSIGFNAGVDFGLWNNRVNGSLEIYNRESSDLLLLRNLPYISGFADVFANIGKTSNRGVELTVNSKNIVTNDFTWATTLVFATNKSKWIDIYGDGQDDLGNRWFIGKPIGVIYDYTKVGIWQEDEIGKPVAEGGNIGWDDAALVGDLKLADISGPNGVPDGKVDDNDRSILGQTDPKWTGGLTNTFTYKDLSLSIFINTVQGQKANNHELTTTSDELGRRNGPAEIGFWTPENRSNEWRSLGNHSNSHGYGYPTDAGYTRIKDVTLSYNLPASIYRRIGINGLQIYASGRNLYTFTNWLGWDPEARYDVRGTDNWEVNYPTVRSFVFGLNATF</sequence>
<dbReference type="Pfam" id="PF07715">
    <property type="entry name" value="Plug"/>
    <property type="match status" value="1"/>
</dbReference>
<dbReference type="InterPro" id="IPR039426">
    <property type="entry name" value="TonB-dep_rcpt-like"/>
</dbReference>
<dbReference type="Gene3D" id="2.40.170.20">
    <property type="entry name" value="TonB-dependent receptor, beta-barrel domain"/>
    <property type="match status" value="1"/>
</dbReference>
<dbReference type="InterPro" id="IPR023996">
    <property type="entry name" value="TonB-dep_OMP_SusC/RagA"/>
</dbReference>
<evidence type="ECO:0000259" key="9">
    <source>
        <dbReference type="Pfam" id="PF07715"/>
    </source>
</evidence>
<evidence type="ECO:0000256" key="3">
    <source>
        <dbReference type="ARBA" id="ARBA00022452"/>
    </source>
</evidence>
<dbReference type="GO" id="GO:0009279">
    <property type="term" value="C:cell outer membrane"/>
    <property type="evidence" value="ECO:0007669"/>
    <property type="project" value="UniProtKB-SubCell"/>
</dbReference>
<feature type="signal peptide" evidence="8">
    <location>
        <begin position="1"/>
        <end position="20"/>
    </location>
</feature>
<dbReference type="InterPro" id="IPR008969">
    <property type="entry name" value="CarboxyPept-like_regulatory"/>
</dbReference>
<feature type="domain" description="TonB-dependent receptor plug" evidence="9">
    <location>
        <begin position="115"/>
        <end position="224"/>
    </location>
</feature>
<evidence type="ECO:0000256" key="5">
    <source>
        <dbReference type="ARBA" id="ARBA00023136"/>
    </source>
</evidence>
<dbReference type="Gene3D" id="2.60.40.1120">
    <property type="entry name" value="Carboxypeptidase-like, regulatory domain"/>
    <property type="match status" value="1"/>
</dbReference>